<dbReference type="Proteomes" id="UP000694545">
    <property type="component" value="Unplaced"/>
</dbReference>
<evidence type="ECO:0000313" key="3">
    <source>
        <dbReference type="Proteomes" id="UP000694545"/>
    </source>
</evidence>
<dbReference type="AlphaFoldDB" id="A0A8D2J937"/>
<dbReference type="Ensembl" id="ENSVKKT00000010667.1">
    <property type="protein sequence ID" value="ENSVKKP00000010413.1"/>
    <property type="gene ID" value="ENSVKKG00000007323.1"/>
</dbReference>
<dbReference type="PANTHER" id="PTHR13856:SF28">
    <property type="entry name" value="TOM1-LIKE PROTEIN 1"/>
    <property type="match status" value="1"/>
</dbReference>
<dbReference type="InterPro" id="IPR002014">
    <property type="entry name" value="VHS_dom"/>
</dbReference>
<organism evidence="2 3">
    <name type="scientific">Varanus komodoensis</name>
    <name type="common">Komodo dragon</name>
    <dbReference type="NCBI Taxonomy" id="61221"/>
    <lineage>
        <taxon>Eukaryota</taxon>
        <taxon>Metazoa</taxon>
        <taxon>Chordata</taxon>
        <taxon>Craniata</taxon>
        <taxon>Vertebrata</taxon>
        <taxon>Euteleostomi</taxon>
        <taxon>Lepidosauria</taxon>
        <taxon>Squamata</taxon>
        <taxon>Bifurcata</taxon>
        <taxon>Unidentata</taxon>
        <taxon>Episquamata</taxon>
        <taxon>Toxicofera</taxon>
        <taxon>Anguimorpha</taxon>
        <taxon>Paleoanguimorpha</taxon>
        <taxon>Varanoidea</taxon>
        <taxon>Varanidae</taxon>
        <taxon>Varanus</taxon>
    </lineage>
</organism>
<dbReference type="GO" id="GO:0043130">
    <property type="term" value="F:ubiquitin binding"/>
    <property type="evidence" value="ECO:0007669"/>
    <property type="project" value="InterPro"/>
</dbReference>
<accession>A0A8D2J937</accession>
<keyword evidence="3" id="KW-1185">Reference proteome</keyword>
<dbReference type="Gene3D" id="1.25.40.90">
    <property type="match status" value="1"/>
</dbReference>
<dbReference type="PANTHER" id="PTHR13856">
    <property type="entry name" value="VHS DOMAIN CONTAINING PROTEIN FAMILY"/>
    <property type="match status" value="1"/>
</dbReference>
<protein>
    <recommendedName>
        <fullName evidence="1">VHS domain-containing protein</fullName>
    </recommendedName>
</protein>
<dbReference type="GO" id="GO:0030276">
    <property type="term" value="F:clathrin binding"/>
    <property type="evidence" value="ECO:0007669"/>
    <property type="project" value="TreeGrafter"/>
</dbReference>
<evidence type="ECO:0000313" key="2">
    <source>
        <dbReference type="Ensembl" id="ENSVKKP00000010413.1"/>
    </source>
</evidence>
<name>A0A8D2J937_VARKO</name>
<reference evidence="2" key="2">
    <citation type="submission" date="2025-09" db="UniProtKB">
        <authorList>
            <consortium name="Ensembl"/>
        </authorList>
    </citation>
    <scope>IDENTIFICATION</scope>
</reference>
<sequence length="84" mass="9438">WDFSLGPEGSLWDGCGRLIEKATFGTLWTEEWDQCMHSCDLINTAEDGRKDAIRAFGSVVHGASPPWRGSRTLTTPASAEWRRR</sequence>
<dbReference type="GO" id="GO:0016020">
    <property type="term" value="C:membrane"/>
    <property type="evidence" value="ECO:0007669"/>
    <property type="project" value="TreeGrafter"/>
</dbReference>
<dbReference type="PROSITE" id="PS50179">
    <property type="entry name" value="VHS"/>
    <property type="match status" value="1"/>
</dbReference>
<dbReference type="SUPFAM" id="SSF48464">
    <property type="entry name" value="ENTH/VHS domain"/>
    <property type="match status" value="1"/>
</dbReference>
<evidence type="ECO:0000259" key="1">
    <source>
        <dbReference type="PROSITE" id="PS50179"/>
    </source>
</evidence>
<dbReference type="GO" id="GO:0007165">
    <property type="term" value="P:signal transduction"/>
    <property type="evidence" value="ECO:0007669"/>
    <property type="project" value="TreeGrafter"/>
</dbReference>
<reference evidence="2" key="1">
    <citation type="submission" date="2025-08" db="UniProtKB">
        <authorList>
            <consortium name="Ensembl"/>
        </authorList>
    </citation>
    <scope>IDENTIFICATION</scope>
</reference>
<dbReference type="GO" id="GO:0035091">
    <property type="term" value="F:phosphatidylinositol binding"/>
    <property type="evidence" value="ECO:0007669"/>
    <property type="project" value="InterPro"/>
</dbReference>
<proteinExistence type="predicted"/>
<dbReference type="InterPro" id="IPR008942">
    <property type="entry name" value="ENTH_VHS"/>
</dbReference>
<dbReference type="GO" id="GO:0005768">
    <property type="term" value="C:endosome"/>
    <property type="evidence" value="ECO:0007669"/>
    <property type="project" value="TreeGrafter"/>
</dbReference>
<feature type="domain" description="VHS" evidence="1">
    <location>
        <begin position="22"/>
        <end position="65"/>
    </location>
</feature>